<proteinExistence type="predicted"/>
<accession>A0A7W7B2Y1</accession>
<dbReference type="RefSeq" id="WP_184067763.1">
    <property type="nucleotide sequence ID" value="NZ_JACHNZ010000016.1"/>
</dbReference>
<organism evidence="1 2">
    <name type="scientific">Sphingosinicella soli</name>
    <dbReference type="NCBI Taxonomy" id="333708"/>
    <lineage>
        <taxon>Bacteria</taxon>
        <taxon>Pseudomonadati</taxon>
        <taxon>Pseudomonadota</taxon>
        <taxon>Alphaproteobacteria</taxon>
        <taxon>Sphingomonadales</taxon>
        <taxon>Sphingosinicellaceae</taxon>
        <taxon>Sphingosinicella</taxon>
    </lineage>
</organism>
<gene>
    <name evidence="1" type="ORF">GGQ98_001629</name>
</gene>
<dbReference type="Proteomes" id="UP000566324">
    <property type="component" value="Unassembled WGS sequence"/>
</dbReference>
<evidence type="ECO:0000313" key="1">
    <source>
        <dbReference type="EMBL" id="MBB4632012.1"/>
    </source>
</evidence>
<reference evidence="1 2" key="1">
    <citation type="submission" date="2020-08" db="EMBL/GenBank/DDBJ databases">
        <title>Genomic Encyclopedia of Type Strains, Phase IV (KMG-IV): sequencing the most valuable type-strain genomes for metagenomic binning, comparative biology and taxonomic classification.</title>
        <authorList>
            <person name="Goeker M."/>
        </authorList>
    </citation>
    <scope>NUCLEOTIDE SEQUENCE [LARGE SCALE GENOMIC DNA]</scope>
    <source>
        <strain evidence="1 2">DSM 17328</strain>
    </source>
</reference>
<dbReference type="AlphaFoldDB" id="A0A7W7B2Y1"/>
<sequence length="461" mass="51183">MARLADAVKAMRVLPYAPRAFDGFPSPRNRKEPAVDRYRPDRIYGRSASKNAIGIVSGQAGEAGSSRGFLSETDARMIAAALRRDGKMFASAAARARVEVLYGLSLPNLVIWSDRHHQMRDPQIPLPGDAPYANEGTVKGGDDYGDEGKWTAPADYPYLAEITAEAGKVYSHRRDEAHLFNHGYAYWLATGDPRAAILQQAIMAYALASNYQRSAGRYLPRFSYQRTTLNQFSAMWKLRDIAANVSTEKGNLFWPKARAEKMNADMWAGWKTQLARMDASRSVQNRSVSIFRGIDSNDDNAYSNFMIQIYGPEAAYLWASAGYPDLLHRIAENFVLRFGAIGGARGVYGTGSGSGFPILVKGAMPYRDRASFIAWVNGNSAHPVENFNDASPHTVLRGYWAMKLARDALSRGWIARVGGLEDAISRTERARDATRVWRYVGILSWKHSAIDFSTISDARAR</sequence>
<comment type="caution">
    <text evidence="1">The sequence shown here is derived from an EMBL/GenBank/DDBJ whole genome shotgun (WGS) entry which is preliminary data.</text>
</comment>
<name>A0A7W7B2Y1_9SPHN</name>
<keyword evidence="2" id="KW-1185">Reference proteome</keyword>
<dbReference type="EMBL" id="JACHNZ010000016">
    <property type="protein sequence ID" value="MBB4632012.1"/>
    <property type="molecule type" value="Genomic_DNA"/>
</dbReference>
<protein>
    <submittedName>
        <fullName evidence="1">Uncharacterized protein</fullName>
    </submittedName>
</protein>
<evidence type="ECO:0000313" key="2">
    <source>
        <dbReference type="Proteomes" id="UP000566324"/>
    </source>
</evidence>